<feature type="chain" id="PRO_5045362973" evidence="1">
    <location>
        <begin position="31"/>
        <end position="277"/>
    </location>
</feature>
<gene>
    <name evidence="2" type="ORF">JMJ54_07120</name>
</gene>
<dbReference type="EMBL" id="JAESND010000002">
    <property type="protein sequence ID" value="MBM3115593.1"/>
    <property type="molecule type" value="Genomic_DNA"/>
</dbReference>
<proteinExistence type="predicted"/>
<name>A0ABS2BJ04_9NEIS</name>
<reference evidence="2 3" key="1">
    <citation type="submission" date="2021-01" db="EMBL/GenBank/DDBJ databases">
        <title>Draft Genome Sequence and Polyhydroxyalkanoate Biosynthetic Potential of Jeongeupia naejangsanensis Type Strain DSM 24253.</title>
        <authorList>
            <person name="Turrini P."/>
            <person name="Artuso I."/>
            <person name="Lugli G.A."/>
            <person name="Frangipani E."/>
            <person name="Ventura M."/>
            <person name="Visca P."/>
        </authorList>
    </citation>
    <scope>NUCLEOTIDE SEQUENCE [LARGE SCALE GENOMIC DNA]</scope>
    <source>
        <strain evidence="2 3">DSM 24253</strain>
    </source>
</reference>
<keyword evidence="1" id="KW-0732">Signal</keyword>
<evidence type="ECO:0000256" key="1">
    <source>
        <dbReference type="SAM" id="SignalP"/>
    </source>
</evidence>
<dbReference type="RefSeq" id="WP_203537247.1">
    <property type="nucleotide sequence ID" value="NZ_JAESND010000002.1"/>
</dbReference>
<feature type="signal peptide" evidence="1">
    <location>
        <begin position="1"/>
        <end position="30"/>
    </location>
</feature>
<accession>A0ABS2BJ04</accession>
<sequence>MALTRKTRAGLWTAVFLSLPTALTAGVAVAALPQAKTSGSEEAQLLFWSSIKDSKDPAEFQAYLDQYPNGVFAKLAEIKLAKLKQVPAPQASPAVAQVKPKPATTLPTPVPNYQPVAPSPQLQYRVSVRGGRAQPLTLRYDGKAWVSVESYIDRHNCLLGGITDISQGSGVFDAQRLLDEATSGVGEKTYKRKVFSAGGNEAPTWYKYTRLEEDGALVRLAIEGDEQAVSSRSNQKDPIRMSLSVTIDRQRGIVTSAKSQMTNSVGTRYSCDVVLAD</sequence>
<keyword evidence="3" id="KW-1185">Reference proteome</keyword>
<protein>
    <submittedName>
        <fullName evidence="2">Uncharacterized protein</fullName>
    </submittedName>
</protein>
<evidence type="ECO:0000313" key="2">
    <source>
        <dbReference type="EMBL" id="MBM3115593.1"/>
    </source>
</evidence>
<evidence type="ECO:0000313" key="3">
    <source>
        <dbReference type="Proteomes" id="UP000809431"/>
    </source>
</evidence>
<comment type="caution">
    <text evidence="2">The sequence shown here is derived from an EMBL/GenBank/DDBJ whole genome shotgun (WGS) entry which is preliminary data.</text>
</comment>
<dbReference type="Proteomes" id="UP000809431">
    <property type="component" value="Unassembled WGS sequence"/>
</dbReference>
<organism evidence="2 3">
    <name type="scientific">Jeongeupia naejangsanensis</name>
    <dbReference type="NCBI Taxonomy" id="613195"/>
    <lineage>
        <taxon>Bacteria</taxon>
        <taxon>Pseudomonadati</taxon>
        <taxon>Pseudomonadota</taxon>
        <taxon>Betaproteobacteria</taxon>
        <taxon>Neisseriales</taxon>
        <taxon>Chitinibacteraceae</taxon>
        <taxon>Jeongeupia</taxon>
    </lineage>
</organism>